<dbReference type="Proteomes" id="UP001162483">
    <property type="component" value="Unassembled WGS sequence"/>
</dbReference>
<reference evidence="2" key="1">
    <citation type="submission" date="2023-05" db="EMBL/GenBank/DDBJ databases">
        <authorList>
            <person name="Stuckert A."/>
        </authorList>
    </citation>
    <scope>NUCLEOTIDE SEQUENCE</scope>
</reference>
<sequence>MYINGRTGAVQERVDVYKWHPHPGSARQHDPEDTRNTDRCTGPLCEVLIM</sequence>
<evidence type="ECO:0000313" key="2">
    <source>
        <dbReference type="EMBL" id="CAI9556939.1"/>
    </source>
</evidence>
<feature type="region of interest" description="Disordered" evidence="1">
    <location>
        <begin position="20"/>
        <end position="39"/>
    </location>
</feature>
<proteinExistence type="predicted"/>
<evidence type="ECO:0000256" key="1">
    <source>
        <dbReference type="SAM" id="MobiDB-lite"/>
    </source>
</evidence>
<feature type="compositionally biased region" description="Basic and acidic residues" evidence="1">
    <location>
        <begin position="27"/>
        <end position="38"/>
    </location>
</feature>
<gene>
    <name evidence="2" type="ORF">SPARVUS_LOCUS4614003</name>
</gene>
<accession>A0ABN9CB28</accession>
<organism evidence="2 3">
    <name type="scientific">Staurois parvus</name>
    <dbReference type="NCBI Taxonomy" id="386267"/>
    <lineage>
        <taxon>Eukaryota</taxon>
        <taxon>Metazoa</taxon>
        <taxon>Chordata</taxon>
        <taxon>Craniata</taxon>
        <taxon>Vertebrata</taxon>
        <taxon>Euteleostomi</taxon>
        <taxon>Amphibia</taxon>
        <taxon>Batrachia</taxon>
        <taxon>Anura</taxon>
        <taxon>Neobatrachia</taxon>
        <taxon>Ranoidea</taxon>
        <taxon>Ranidae</taxon>
        <taxon>Staurois</taxon>
    </lineage>
</organism>
<comment type="caution">
    <text evidence="2">The sequence shown here is derived from an EMBL/GenBank/DDBJ whole genome shotgun (WGS) entry which is preliminary data.</text>
</comment>
<protein>
    <submittedName>
        <fullName evidence="2">Uncharacterized protein</fullName>
    </submittedName>
</protein>
<name>A0ABN9CB28_9NEOB</name>
<evidence type="ECO:0000313" key="3">
    <source>
        <dbReference type="Proteomes" id="UP001162483"/>
    </source>
</evidence>
<keyword evidence="3" id="KW-1185">Reference proteome</keyword>
<dbReference type="EMBL" id="CATNWA010008817">
    <property type="protein sequence ID" value="CAI9556939.1"/>
    <property type="molecule type" value="Genomic_DNA"/>
</dbReference>